<dbReference type="NCBIfam" id="TIGR03183">
    <property type="entry name" value="DNA_S_dndC"/>
    <property type="match status" value="1"/>
</dbReference>
<dbReference type="GO" id="GO:0016740">
    <property type="term" value="F:transferase activity"/>
    <property type="evidence" value="ECO:0007669"/>
    <property type="project" value="UniProtKB-KW"/>
</dbReference>
<dbReference type="RefSeq" id="WP_161260520.1">
    <property type="nucleotide sequence ID" value="NZ_JAFBDC010000002.1"/>
</dbReference>
<dbReference type="PANTHER" id="PTHR43196">
    <property type="entry name" value="SULFATE ADENYLYLTRANSFERASE SUBUNIT 2"/>
    <property type="match status" value="1"/>
</dbReference>
<reference evidence="2 3" key="1">
    <citation type="submission" date="2020-01" db="EMBL/GenBank/DDBJ databases">
        <title>Whole genome sequence of Heliobacterium gestii DSM 11169.</title>
        <authorList>
            <person name="Kyndt J.A."/>
            <person name="Meyer T.E."/>
        </authorList>
    </citation>
    <scope>NUCLEOTIDE SEQUENCE [LARGE SCALE GENOMIC DNA]</scope>
    <source>
        <strain evidence="2 3">DSM 11169</strain>
    </source>
</reference>
<sequence>MSKSTLHLMEPILETMEDLYFHDERPWIIGYSGGKDSTLVCQLVFKFIQRLPEGKRTKQVYVVSSDTMVENPIIIDYLRTMSKEMGLSAKRQRLNISTHMVYPRIDNTFWTLLVGLGYPTPEPPGFRWCTERLKIDPSNKFIKDTIKDNGEVIILLGVRKGESTARAQRIGKRKIDGLLLNRHEVINGAYVYNPIVDLSTDEVWNILLDEGGVSPWGTNNKYLFSLYKSSDGGECPFTISSKEDGKDVPSCGNSRFGCWCCTMVKEDKSLKAFIESGESWLEPLLNFRSWLMSNRDNPSFRDTKRRNGTVYKRSDGSFGFGPFTLQARQIILEKLLETEKVVNARVDSESVIQLITMDELRKIDEMWDNEGDLTRRMLVDTYKKVYNKELPWDKYKKPLFDQRVLSLLEERFTVGESINEDNIPHELIKKLIVNVNQCKHYTHRPALTQNIFRTLNESWLHYNEMTKGLRNEDQ</sequence>
<dbReference type="InterPro" id="IPR017598">
    <property type="entry name" value="SulphurTrfase_DndC"/>
</dbReference>
<dbReference type="Proteomes" id="UP000471031">
    <property type="component" value="Unassembled WGS sequence"/>
</dbReference>
<proteinExistence type="predicted"/>
<dbReference type="Gene3D" id="3.40.50.620">
    <property type="entry name" value="HUPs"/>
    <property type="match status" value="1"/>
</dbReference>
<protein>
    <submittedName>
        <fullName evidence="2">DNA phosphorothioation system sulfurtransferase DndC</fullName>
    </submittedName>
</protein>
<dbReference type="SUPFAM" id="SSF52402">
    <property type="entry name" value="Adenine nucleotide alpha hydrolases-like"/>
    <property type="match status" value="1"/>
</dbReference>
<keyword evidence="3" id="KW-1185">Reference proteome</keyword>
<dbReference type="Pfam" id="PF01507">
    <property type="entry name" value="PAPS_reduct"/>
    <property type="match status" value="1"/>
</dbReference>
<keyword evidence="2" id="KW-0808">Transferase</keyword>
<feature type="domain" description="Phosphoadenosine phosphosulphate reductase" evidence="1">
    <location>
        <begin position="29"/>
        <end position="210"/>
    </location>
</feature>
<gene>
    <name evidence="2" type="primary">dndC</name>
    <name evidence="2" type="ORF">GTO89_02620</name>
</gene>
<evidence type="ECO:0000313" key="2">
    <source>
        <dbReference type="EMBL" id="MZP41927.1"/>
    </source>
</evidence>
<organism evidence="2 3">
    <name type="scientific">Heliomicrobium gestii</name>
    <name type="common">Heliobacterium gestii</name>
    <dbReference type="NCBI Taxonomy" id="2699"/>
    <lineage>
        <taxon>Bacteria</taxon>
        <taxon>Bacillati</taxon>
        <taxon>Bacillota</taxon>
        <taxon>Clostridia</taxon>
        <taxon>Eubacteriales</taxon>
        <taxon>Heliobacteriaceae</taxon>
        <taxon>Heliomicrobium</taxon>
    </lineage>
</organism>
<dbReference type="AlphaFoldDB" id="A0A845L5M0"/>
<dbReference type="InterPro" id="IPR050128">
    <property type="entry name" value="Sulfate_adenylyltrnsfr_sub2"/>
</dbReference>
<accession>A0A845L5M0</accession>
<dbReference type="InterPro" id="IPR014729">
    <property type="entry name" value="Rossmann-like_a/b/a_fold"/>
</dbReference>
<evidence type="ECO:0000259" key="1">
    <source>
        <dbReference type="Pfam" id="PF01507"/>
    </source>
</evidence>
<dbReference type="InterPro" id="IPR002500">
    <property type="entry name" value="PAPS_reduct_dom"/>
</dbReference>
<comment type="caution">
    <text evidence="2">The sequence shown here is derived from an EMBL/GenBank/DDBJ whole genome shotgun (WGS) entry which is preliminary data.</text>
</comment>
<evidence type="ECO:0000313" key="3">
    <source>
        <dbReference type="Proteomes" id="UP000471031"/>
    </source>
</evidence>
<dbReference type="PANTHER" id="PTHR43196:SF2">
    <property type="entry name" value="PHOSPHOADENOSINE PHOSPHOSULFATE REDUCTASE"/>
    <property type="match status" value="1"/>
</dbReference>
<dbReference type="EMBL" id="WXEX01000002">
    <property type="protein sequence ID" value="MZP41927.1"/>
    <property type="molecule type" value="Genomic_DNA"/>
</dbReference>
<dbReference type="OrthoDB" id="9774475at2"/>
<name>A0A845L5M0_HELGE</name>